<dbReference type="GeneID" id="5001838"/>
<gene>
    <name evidence="1" type="ORF">OSTLU_10591</name>
</gene>
<organism evidence="1 2">
    <name type="scientific">Ostreococcus lucimarinus (strain CCE9901)</name>
    <dbReference type="NCBI Taxonomy" id="436017"/>
    <lineage>
        <taxon>Eukaryota</taxon>
        <taxon>Viridiplantae</taxon>
        <taxon>Chlorophyta</taxon>
        <taxon>Mamiellophyceae</taxon>
        <taxon>Mamiellales</taxon>
        <taxon>Bathycoccaceae</taxon>
        <taxon>Ostreococcus</taxon>
    </lineage>
</organism>
<keyword evidence="2" id="KW-1185">Reference proteome</keyword>
<dbReference type="SUPFAM" id="SSF54427">
    <property type="entry name" value="NTF2-like"/>
    <property type="match status" value="1"/>
</dbReference>
<sequence>YAGDCEFADPFVSFRGLDRFRANVANLGGMMREVDLQIKSFEETEDGVQTEWRFSCVLDLPWRPMLAASGGTTHVLNDENRVVRHYERWDVDPKKVLGQ</sequence>
<dbReference type="RefSeq" id="XP_001417742.1">
    <property type="nucleotide sequence ID" value="XM_001417705.1"/>
</dbReference>
<dbReference type="OMA" id="ISHIDYW"/>
<dbReference type="OrthoDB" id="495408at2759"/>
<dbReference type="eggNOG" id="ENOG502QVX3">
    <property type="taxonomic scope" value="Eukaryota"/>
</dbReference>
<dbReference type="Gramene" id="ABO96035">
    <property type="protein sequence ID" value="ABO96035"/>
    <property type="gene ID" value="OSTLU_10591"/>
</dbReference>
<evidence type="ECO:0000313" key="2">
    <source>
        <dbReference type="Proteomes" id="UP000001568"/>
    </source>
</evidence>
<dbReference type="STRING" id="436017.A4RXF9"/>
<dbReference type="PANTHER" id="PTHR34123:SF1">
    <property type="entry name" value="OS04G0578200 PROTEIN"/>
    <property type="match status" value="1"/>
</dbReference>
<protein>
    <recommendedName>
        <fullName evidence="3">SnoaL-like domain-containing protein</fullName>
    </recommendedName>
</protein>
<dbReference type="InterPro" id="IPR032710">
    <property type="entry name" value="NTF2-like_dom_sf"/>
</dbReference>
<dbReference type="EMBL" id="CP000585">
    <property type="protein sequence ID" value="ABO96035.1"/>
    <property type="molecule type" value="Genomic_DNA"/>
</dbReference>
<dbReference type="HOGENOM" id="CLU_133730_1_0_1"/>
<dbReference type="Gene3D" id="3.10.450.50">
    <property type="match status" value="1"/>
</dbReference>
<evidence type="ECO:0000313" key="1">
    <source>
        <dbReference type="EMBL" id="ABO96035.1"/>
    </source>
</evidence>
<dbReference type="PANTHER" id="PTHR34123">
    <property type="entry name" value="OS04G0578200 PROTEIN"/>
    <property type="match status" value="1"/>
</dbReference>
<dbReference type="AlphaFoldDB" id="A4RXF9"/>
<accession>A4RXF9</accession>
<evidence type="ECO:0008006" key="3">
    <source>
        <dbReference type="Google" id="ProtNLM"/>
    </source>
</evidence>
<dbReference type="InterPro" id="IPR018790">
    <property type="entry name" value="DUF2358"/>
</dbReference>
<reference evidence="1 2" key="1">
    <citation type="journal article" date="2007" name="Proc. Natl. Acad. Sci. U.S.A.">
        <title>The tiny eukaryote Ostreococcus provides genomic insights into the paradox of plankton speciation.</title>
        <authorList>
            <person name="Palenik B."/>
            <person name="Grimwood J."/>
            <person name="Aerts A."/>
            <person name="Rouze P."/>
            <person name="Salamov A."/>
            <person name="Putnam N."/>
            <person name="Dupont C."/>
            <person name="Jorgensen R."/>
            <person name="Derelle E."/>
            <person name="Rombauts S."/>
            <person name="Zhou K."/>
            <person name="Otillar R."/>
            <person name="Merchant S.S."/>
            <person name="Podell S."/>
            <person name="Gaasterland T."/>
            <person name="Napoli C."/>
            <person name="Gendler K."/>
            <person name="Manuell A."/>
            <person name="Tai V."/>
            <person name="Vallon O."/>
            <person name="Piganeau G."/>
            <person name="Jancek S."/>
            <person name="Heijde M."/>
            <person name="Jabbari K."/>
            <person name="Bowler C."/>
            <person name="Lohr M."/>
            <person name="Robbens S."/>
            <person name="Werner G."/>
            <person name="Dubchak I."/>
            <person name="Pazour G.J."/>
            <person name="Ren Q."/>
            <person name="Paulsen I."/>
            <person name="Delwiche C."/>
            <person name="Schmutz J."/>
            <person name="Rokhsar D."/>
            <person name="Van de Peer Y."/>
            <person name="Moreau H."/>
            <person name="Grigoriev I.V."/>
        </authorList>
    </citation>
    <scope>NUCLEOTIDE SEQUENCE [LARGE SCALE GENOMIC DNA]</scope>
    <source>
        <strain evidence="1 2">CCE9901</strain>
    </source>
</reference>
<name>A4RXF9_OSTLU</name>
<feature type="non-terminal residue" evidence="1">
    <location>
        <position position="99"/>
    </location>
</feature>
<dbReference type="KEGG" id="olu:OSTLU_10591"/>
<dbReference type="Proteomes" id="UP000001568">
    <property type="component" value="Chromosome 5"/>
</dbReference>
<proteinExistence type="predicted"/>
<dbReference type="Pfam" id="PF10184">
    <property type="entry name" value="DUF2358"/>
    <property type="match status" value="1"/>
</dbReference>
<feature type="non-terminal residue" evidence="1">
    <location>
        <position position="1"/>
    </location>
</feature>